<evidence type="ECO:0000313" key="9">
    <source>
        <dbReference type="EMBL" id="MDP9841522.1"/>
    </source>
</evidence>
<dbReference type="PANTHER" id="PTHR30337:SF0">
    <property type="entry name" value="NUCLEASE SBCCD SUBUNIT D"/>
    <property type="match status" value="1"/>
</dbReference>
<keyword evidence="3 6" id="KW-0540">Nuclease</keyword>
<dbReference type="Gene3D" id="3.60.21.10">
    <property type="match status" value="1"/>
</dbReference>
<keyword evidence="6" id="KW-0233">DNA recombination</keyword>
<feature type="region of interest" description="Disordered" evidence="7">
    <location>
        <begin position="339"/>
        <end position="358"/>
    </location>
</feature>
<dbReference type="NCBIfam" id="TIGR00619">
    <property type="entry name" value="sbcd"/>
    <property type="match status" value="1"/>
</dbReference>
<name>A0ABT9Q4A8_9ACTN</name>
<protein>
    <recommendedName>
        <fullName evidence="2 6">Nuclease SbcCD subunit D</fullName>
    </recommendedName>
</protein>
<evidence type="ECO:0000256" key="6">
    <source>
        <dbReference type="RuleBase" id="RU363069"/>
    </source>
</evidence>
<dbReference type="PANTHER" id="PTHR30337">
    <property type="entry name" value="COMPONENT OF ATP-DEPENDENT DSDNA EXONUCLEASE"/>
    <property type="match status" value="1"/>
</dbReference>
<evidence type="ECO:0000256" key="4">
    <source>
        <dbReference type="ARBA" id="ARBA00022801"/>
    </source>
</evidence>
<evidence type="ECO:0000256" key="7">
    <source>
        <dbReference type="SAM" id="MobiDB-lite"/>
    </source>
</evidence>
<dbReference type="Proteomes" id="UP001225356">
    <property type="component" value="Unassembled WGS sequence"/>
</dbReference>
<dbReference type="InterPro" id="IPR004843">
    <property type="entry name" value="Calcineurin-like_PHP"/>
</dbReference>
<dbReference type="EMBL" id="JAUSQU010000001">
    <property type="protein sequence ID" value="MDP9841522.1"/>
    <property type="molecule type" value="Genomic_DNA"/>
</dbReference>
<evidence type="ECO:0000256" key="3">
    <source>
        <dbReference type="ARBA" id="ARBA00022722"/>
    </source>
</evidence>
<reference evidence="9 10" key="1">
    <citation type="submission" date="2023-07" db="EMBL/GenBank/DDBJ databases">
        <title>Sequencing the genomes of 1000 actinobacteria strains.</title>
        <authorList>
            <person name="Klenk H.-P."/>
        </authorList>
    </citation>
    <scope>NUCLEOTIDE SEQUENCE [LARGE SCALE GENOMIC DNA]</scope>
    <source>
        <strain evidence="9 10">DSM 46740</strain>
    </source>
</reference>
<evidence type="ECO:0000256" key="5">
    <source>
        <dbReference type="ARBA" id="ARBA00022839"/>
    </source>
</evidence>
<dbReference type="InterPro" id="IPR029052">
    <property type="entry name" value="Metallo-depent_PP-like"/>
</dbReference>
<dbReference type="CDD" id="cd00840">
    <property type="entry name" value="MPP_Mre11_N"/>
    <property type="match status" value="1"/>
</dbReference>
<sequence>MRFLHTSDWHVGKVLKGHSRLDEQRAVLREIVQVARDHRVDAVLVAGDLYESSAPTAEAQQLVVQVLLALRRTGAEVIAIAGNHDHAATFDAYRPLMASTGITLAGGARVAADGGVVRFTARSTGEPVVVALLPFLSQRHAVRAAHLVTKTPGEAAAGYGRLVRDLLAALTTGFRDDTVNLVTAHLMAARGKLGGGERSAQSIVEYWVPEDAFPPDAHYVALGHLHRRQSLPAPCPVHYCGSPIALDFGEQDNSPVVLVVEAEVGAPARVVAEVPIRSGRRLRTVHGALDELARRAEEFGDDYLRVVLCEPACAGLQQDVRRLLPNALEVRIDPAFAPSADPVRAARPSPPPAGVERGPAELLHEYCVTRELVDERVEALFARLHDQVTMGNA</sequence>
<gene>
    <name evidence="6" type="primary">sbcD</name>
    <name evidence="9" type="ORF">J2853_000733</name>
</gene>
<keyword evidence="6" id="KW-0255">Endonuclease</keyword>
<dbReference type="SUPFAM" id="SSF56300">
    <property type="entry name" value="Metallo-dependent phosphatases"/>
    <property type="match status" value="1"/>
</dbReference>
<proteinExistence type="inferred from homology"/>
<dbReference type="Pfam" id="PF00149">
    <property type="entry name" value="Metallophos"/>
    <property type="match status" value="1"/>
</dbReference>
<keyword evidence="6" id="KW-0235">DNA replication</keyword>
<dbReference type="InterPro" id="IPR050535">
    <property type="entry name" value="DNA_Repair-Maintenance_Comp"/>
</dbReference>
<dbReference type="RefSeq" id="WP_307554922.1">
    <property type="nucleotide sequence ID" value="NZ_JAUSQU010000001.1"/>
</dbReference>
<dbReference type="GO" id="GO:0004527">
    <property type="term" value="F:exonuclease activity"/>
    <property type="evidence" value="ECO:0007669"/>
    <property type="project" value="UniProtKB-KW"/>
</dbReference>
<evidence type="ECO:0000259" key="8">
    <source>
        <dbReference type="Pfam" id="PF00149"/>
    </source>
</evidence>
<feature type="domain" description="Calcineurin-like phosphoesterase" evidence="8">
    <location>
        <begin position="1"/>
        <end position="93"/>
    </location>
</feature>
<comment type="similarity">
    <text evidence="1 6">Belongs to the SbcD family.</text>
</comment>
<dbReference type="InterPro" id="IPR041796">
    <property type="entry name" value="Mre11_N"/>
</dbReference>
<keyword evidence="10" id="KW-1185">Reference proteome</keyword>
<evidence type="ECO:0000256" key="2">
    <source>
        <dbReference type="ARBA" id="ARBA00013365"/>
    </source>
</evidence>
<organism evidence="9 10">
    <name type="scientific">Streptosporangium lutulentum</name>
    <dbReference type="NCBI Taxonomy" id="1461250"/>
    <lineage>
        <taxon>Bacteria</taxon>
        <taxon>Bacillati</taxon>
        <taxon>Actinomycetota</taxon>
        <taxon>Actinomycetes</taxon>
        <taxon>Streptosporangiales</taxon>
        <taxon>Streptosporangiaceae</taxon>
        <taxon>Streptosporangium</taxon>
    </lineage>
</organism>
<keyword evidence="5 6" id="KW-0269">Exonuclease</keyword>
<evidence type="ECO:0000256" key="1">
    <source>
        <dbReference type="ARBA" id="ARBA00010555"/>
    </source>
</evidence>
<keyword evidence="4 6" id="KW-0378">Hydrolase</keyword>
<comment type="subunit">
    <text evidence="6">Heterodimer of SbcC and SbcD.</text>
</comment>
<dbReference type="InterPro" id="IPR004593">
    <property type="entry name" value="SbcD"/>
</dbReference>
<comment type="caution">
    <text evidence="9">The sequence shown here is derived from an EMBL/GenBank/DDBJ whole genome shotgun (WGS) entry which is preliminary data.</text>
</comment>
<comment type="function">
    <text evidence="6">SbcCD cleaves DNA hairpin structures. These structures can inhibit DNA replication and are intermediates in certain DNA recombination reactions. The complex acts as a 3'-&gt;5' double strand exonuclease that can open hairpins. It also has a 5' single-strand endonuclease activity.</text>
</comment>
<accession>A0ABT9Q4A8</accession>
<evidence type="ECO:0000313" key="10">
    <source>
        <dbReference type="Proteomes" id="UP001225356"/>
    </source>
</evidence>